<evidence type="ECO:0000256" key="2">
    <source>
        <dbReference type="ARBA" id="ARBA00001946"/>
    </source>
</evidence>
<dbReference type="GO" id="GO:0016616">
    <property type="term" value="F:oxidoreductase activity, acting on the CH-OH group of donors, NAD or NADP as acceptor"/>
    <property type="evidence" value="ECO:0007669"/>
    <property type="project" value="InterPro"/>
</dbReference>
<evidence type="ECO:0000313" key="8">
    <source>
        <dbReference type="EMBL" id="SEW30825.1"/>
    </source>
</evidence>
<dbReference type="InterPro" id="IPR019818">
    <property type="entry name" value="IsoCit/isopropylmalate_DH_CS"/>
</dbReference>
<feature type="domain" description="Isopropylmalate dehydrogenase-like" evidence="7">
    <location>
        <begin position="4"/>
        <end position="347"/>
    </location>
</feature>
<comment type="cofactor">
    <cofactor evidence="1">
        <name>Mn(2+)</name>
        <dbReference type="ChEBI" id="CHEBI:29035"/>
    </cofactor>
</comment>
<evidence type="ECO:0000313" key="9">
    <source>
        <dbReference type="Proteomes" id="UP000183275"/>
    </source>
</evidence>
<dbReference type="RefSeq" id="WP_049989200.1">
    <property type="nucleotide sequence ID" value="NZ_FOIS01000005.1"/>
</dbReference>
<reference evidence="9" key="1">
    <citation type="submission" date="2016-10" db="EMBL/GenBank/DDBJ databases">
        <authorList>
            <person name="Varghese N."/>
        </authorList>
    </citation>
    <scope>NUCLEOTIDE SEQUENCE [LARGE SCALE GENOMIC DNA]</scope>
    <source>
        <strain evidence="9">CGMCC 1.12284</strain>
    </source>
</reference>
<evidence type="ECO:0000256" key="6">
    <source>
        <dbReference type="ARBA" id="ARBA00023211"/>
    </source>
</evidence>
<dbReference type="InterPro" id="IPR024084">
    <property type="entry name" value="IsoPropMal-DH-like_dom"/>
</dbReference>
<dbReference type="PROSITE" id="PS00470">
    <property type="entry name" value="IDH_IMDH"/>
    <property type="match status" value="1"/>
</dbReference>
<name>A0A1I0QT70_9EURY</name>
<evidence type="ECO:0000256" key="4">
    <source>
        <dbReference type="ARBA" id="ARBA00023002"/>
    </source>
</evidence>
<keyword evidence="5" id="KW-0520">NAD</keyword>
<keyword evidence="9" id="KW-1185">Reference proteome</keyword>
<keyword evidence="4" id="KW-0560">Oxidoreductase</keyword>
<dbReference type="Pfam" id="PF00180">
    <property type="entry name" value="Iso_dh"/>
    <property type="match status" value="1"/>
</dbReference>
<dbReference type="GO" id="GO:0051287">
    <property type="term" value="F:NAD binding"/>
    <property type="evidence" value="ECO:0007669"/>
    <property type="project" value="InterPro"/>
</dbReference>
<sequence length="351" mass="37646">MAHEVASIPGDGIGPEVIDAAQPVFDDVSDRFGFELELTRYDWGSERYLESGSMMPDDGLAELAGYDAILLGAVGHPDVPDHVTLNNLLLPIRKGFDQAVCKRPAILFDGVESPLEGYDGGDIDFVVYRENTEGEYADVGGQEHPGHDHEVAVQSAVFTRTGTERIVRAAFEAATEREGRVTSITKSNAQAHSMVFWDRIVEDVSAEYPDVTVERLLVDAASMDFIRRPEEFDVVVASNLFGDILTDIGAIITGSMGLAPSANVNVTGEYPSMFEPVHGSAPDIVGDGVANPLATILSAAMLFDHLGESEAGDAVWTAVTDQLADPDAPRTPDLGGTATTARVVEDLRTRI</sequence>
<dbReference type="SUPFAM" id="SSF53659">
    <property type="entry name" value="Isocitrate/Isopropylmalate dehydrogenase-like"/>
    <property type="match status" value="1"/>
</dbReference>
<proteinExistence type="predicted"/>
<dbReference type="PANTHER" id="PTHR43275:SF1">
    <property type="entry name" value="D-MALATE DEHYDROGENASE [DECARBOXYLATING]"/>
    <property type="match status" value="1"/>
</dbReference>
<dbReference type="PANTHER" id="PTHR43275">
    <property type="entry name" value="D-MALATE DEHYDROGENASE [DECARBOXYLATING]"/>
    <property type="match status" value="1"/>
</dbReference>
<dbReference type="Gene3D" id="3.40.718.10">
    <property type="entry name" value="Isopropylmalate Dehydrogenase"/>
    <property type="match status" value="1"/>
</dbReference>
<dbReference type="OrthoDB" id="6813at2157"/>
<keyword evidence="6" id="KW-0464">Manganese</keyword>
<gene>
    <name evidence="8" type="ORF">SAMN05216285_3908</name>
</gene>
<comment type="cofactor">
    <cofactor evidence="2">
        <name>Mg(2+)</name>
        <dbReference type="ChEBI" id="CHEBI:18420"/>
    </cofactor>
</comment>
<evidence type="ECO:0000256" key="5">
    <source>
        <dbReference type="ARBA" id="ARBA00023027"/>
    </source>
</evidence>
<protein>
    <submittedName>
        <fullName evidence="8">Tartrate dehydrogenase/decarboxylase / D-malate dehydrogenase</fullName>
    </submittedName>
</protein>
<dbReference type="SMART" id="SM01329">
    <property type="entry name" value="Iso_dh"/>
    <property type="match status" value="1"/>
</dbReference>
<organism evidence="8 9">
    <name type="scientific">Natrinema salifodinae</name>
    <dbReference type="NCBI Taxonomy" id="1202768"/>
    <lineage>
        <taxon>Archaea</taxon>
        <taxon>Methanobacteriati</taxon>
        <taxon>Methanobacteriota</taxon>
        <taxon>Stenosarchaea group</taxon>
        <taxon>Halobacteria</taxon>
        <taxon>Halobacteriales</taxon>
        <taxon>Natrialbaceae</taxon>
        <taxon>Natrinema</taxon>
    </lineage>
</organism>
<accession>A0A1I0QT70</accession>
<dbReference type="Proteomes" id="UP000183275">
    <property type="component" value="Unassembled WGS sequence"/>
</dbReference>
<evidence type="ECO:0000256" key="3">
    <source>
        <dbReference type="ARBA" id="ARBA00022723"/>
    </source>
</evidence>
<dbReference type="STRING" id="1202768.SAMN05216285_3908"/>
<dbReference type="InterPro" id="IPR050501">
    <property type="entry name" value="ICDH/IPMDH"/>
</dbReference>
<evidence type="ECO:0000256" key="1">
    <source>
        <dbReference type="ARBA" id="ARBA00001936"/>
    </source>
</evidence>
<dbReference type="EMBL" id="FOIS01000005">
    <property type="protein sequence ID" value="SEW30825.1"/>
    <property type="molecule type" value="Genomic_DNA"/>
</dbReference>
<evidence type="ECO:0000259" key="7">
    <source>
        <dbReference type="SMART" id="SM01329"/>
    </source>
</evidence>
<dbReference type="AlphaFoldDB" id="A0A1I0QT70"/>
<dbReference type="GO" id="GO:0000287">
    <property type="term" value="F:magnesium ion binding"/>
    <property type="evidence" value="ECO:0007669"/>
    <property type="project" value="InterPro"/>
</dbReference>
<dbReference type="eggNOG" id="arCOG01163">
    <property type="taxonomic scope" value="Archaea"/>
</dbReference>
<keyword evidence="3" id="KW-0479">Metal-binding</keyword>